<feature type="compositionally biased region" description="Basic and acidic residues" evidence="1">
    <location>
        <begin position="12"/>
        <end position="60"/>
    </location>
</feature>
<organism evidence="2 3">
    <name type="scientific">Striga hermonthica</name>
    <name type="common">Purple witchweed</name>
    <name type="synonym">Buchnera hermonthica</name>
    <dbReference type="NCBI Taxonomy" id="68872"/>
    <lineage>
        <taxon>Eukaryota</taxon>
        <taxon>Viridiplantae</taxon>
        <taxon>Streptophyta</taxon>
        <taxon>Embryophyta</taxon>
        <taxon>Tracheophyta</taxon>
        <taxon>Spermatophyta</taxon>
        <taxon>Magnoliopsida</taxon>
        <taxon>eudicotyledons</taxon>
        <taxon>Gunneridae</taxon>
        <taxon>Pentapetalae</taxon>
        <taxon>asterids</taxon>
        <taxon>lamiids</taxon>
        <taxon>Lamiales</taxon>
        <taxon>Orobanchaceae</taxon>
        <taxon>Buchnereae</taxon>
        <taxon>Striga</taxon>
    </lineage>
</organism>
<dbReference type="Pfam" id="PF04720">
    <property type="entry name" value="PDDEXK_6"/>
    <property type="match status" value="1"/>
</dbReference>
<dbReference type="EMBL" id="CACSLK010016728">
    <property type="protein sequence ID" value="CAA0817886.1"/>
    <property type="molecule type" value="Genomic_DNA"/>
</dbReference>
<dbReference type="OrthoDB" id="691424at2759"/>
<protein>
    <submittedName>
        <fullName evidence="2">Uncharacterized protein</fullName>
    </submittedName>
</protein>
<dbReference type="AlphaFoldDB" id="A0A9N7MZI1"/>
<sequence>MHLEGTQPGDEDQSKGHHHGEDDETTTKTHEFDPHEAESDRTKWRPKTRLDRAARRETRHTLSRSQPRLKTATRVPISHRILTCHCRETEFSVEPAINLSDDTVFQFLSEEYEGLSPESCLDDVNERESDDEDENRSDSDDNFWETQHGLLKSTLCRTTSLESKIRSITKESLKEAKVAGNVCACGRSADNGCRKCLMEVVCGHLQNEGFNSAICKSKWKSSPEMPSGEHTFVDVLDNTNPKKEVRVIIELNFRAEFEMARASEEYKALVKRLPEIFVGKIERLMGLLKLICGAAKKCMKEKKMHMGPWRRQAYMQAKWVRVRERLPAAQPLLSAYLGRPARPRKSMLTVDLTESLSNLHRPAVAVV</sequence>
<feature type="region of interest" description="Disordered" evidence="1">
    <location>
        <begin position="1"/>
        <end position="72"/>
    </location>
</feature>
<gene>
    <name evidence="2" type="ORF">SHERM_17268</name>
</gene>
<proteinExistence type="predicted"/>
<dbReference type="PANTHER" id="PTHR31579">
    <property type="entry name" value="OS03G0796600 PROTEIN"/>
    <property type="match status" value="1"/>
</dbReference>
<feature type="compositionally biased region" description="Acidic residues" evidence="1">
    <location>
        <begin position="120"/>
        <end position="143"/>
    </location>
</feature>
<accession>A0A9N7MZI1</accession>
<keyword evidence="3" id="KW-1185">Reference proteome</keyword>
<dbReference type="InterPro" id="IPR006502">
    <property type="entry name" value="PDDEXK-like"/>
</dbReference>
<evidence type="ECO:0000313" key="3">
    <source>
        <dbReference type="Proteomes" id="UP001153555"/>
    </source>
</evidence>
<name>A0A9N7MZI1_STRHE</name>
<comment type="caution">
    <text evidence="2">The sequence shown here is derived from an EMBL/GenBank/DDBJ whole genome shotgun (WGS) entry which is preliminary data.</text>
</comment>
<feature type="region of interest" description="Disordered" evidence="1">
    <location>
        <begin position="116"/>
        <end position="143"/>
    </location>
</feature>
<reference evidence="2" key="1">
    <citation type="submission" date="2019-12" db="EMBL/GenBank/DDBJ databases">
        <authorList>
            <person name="Scholes J."/>
        </authorList>
    </citation>
    <scope>NUCLEOTIDE SEQUENCE</scope>
</reference>
<dbReference type="NCBIfam" id="TIGR01615">
    <property type="entry name" value="A_thal_3542"/>
    <property type="match status" value="1"/>
</dbReference>
<evidence type="ECO:0000313" key="2">
    <source>
        <dbReference type="EMBL" id="CAA0817886.1"/>
    </source>
</evidence>
<dbReference type="Proteomes" id="UP001153555">
    <property type="component" value="Unassembled WGS sequence"/>
</dbReference>
<evidence type="ECO:0000256" key="1">
    <source>
        <dbReference type="SAM" id="MobiDB-lite"/>
    </source>
</evidence>
<dbReference type="PANTHER" id="PTHR31579:SF2">
    <property type="entry name" value="DUF506 FAMILY PROTEIN"/>
    <property type="match status" value="1"/>
</dbReference>